<dbReference type="Gene3D" id="3.20.130.10">
    <property type="entry name" value="Fe-S hydro-lyase, tartrate dehydratase beta-type, catalytic domain"/>
    <property type="match status" value="1"/>
</dbReference>
<evidence type="ECO:0000256" key="1">
    <source>
        <dbReference type="ARBA" id="ARBA00008876"/>
    </source>
</evidence>
<dbReference type="SUPFAM" id="SSF117457">
    <property type="entry name" value="FumA C-terminal domain-like"/>
    <property type="match status" value="1"/>
</dbReference>
<dbReference type="Proteomes" id="UP000886817">
    <property type="component" value="Unassembled WGS sequence"/>
</dbReference>
<comment type="subunit">
    <text evidence="2">Heterotetramer of two alpha and two beta subunits.</text>
</comment>
<dbReference type="GO" id="GO:0008730">
    <property type="term" value="F:L(+)-tartrate dehydratase activity"/>
    <property type="evidence" value="ECO:0007669"/>
    <property type="project" value="UniProtKB-EC"/>
</dbReference>
<accession>A0A9D2B499</accession>
<feature type="domain" description="Fe-S hydro-lyase tartrate dehydratase beta-type catalytic" evidence="7">
    <location>
        <begin position="11"/>
        <end position="184"/>
    </location>
</feature>
<dbReference type="NCBIfam" id="TIGR00723">
    <property type="entry name" value="ttdB_fumA_fumB"/>
    <property type="match status" value="1"/>
</dbReference>
<name>A0A9D2B499_9FIRM</name>
<dbReference type="EC" id="4.2.1.32" evidence="4"/>
<comment type="similarity">
    <text evidence="1">Belongs to the class-I fumarase family.</text>
</comment>
<evidence type="ECO:0000313" key="8">
    <source>
        <dbReference type="EMBL" id="HIX60580.1"/>
    </source>
</evidence>
<comment type="catalytic activity">
    <reaction evidence="6">
        <text>(2R,3R)-tartrate = oxaloacetate + H2O</text>
        <dbReference type="Rhea" id="RHEA:15413"/>
        <dbReference type="ChEBI" id="CHEBI:15377"/>
        <dbReference type="ChEBI" id="CHEBI:16452"/>
        <dbReference type="ChEBI" id="CHEBI:30924"/>
        <dbReference type="EC" id="4.2.1.32"/>
    </reaction>
</comment>
<evidence type="ECO:0000259" key="7">
    <source>
        <dbReference type="Pfam" id="PF05683"/>
    </source>
</evidence>
<dbReference type="InterPro" id="IPR036660">
    <property type="entry name" value="Fe-S_hydroAse_TtdB_cat_sf"/>
</dbReference>
<evidence type="ECO:0000313" key="9">
    <source>
        <dbReference type="Proteomes" id="UP000886817"/>
    </source>
</evidence>
<keyword evidence="3 8" id="KW-0456">Lyase</keyword>
<evidence type="ECO:0000256" key="4">
    <source>
        <dbReference type="ARBA" id="ARBA00039027"/>
    </source>
</evidence>
<organism evidence="8 9">
    <name type="scientific">Candidatus Blautia gallistercoris</name>
    <dbReference type="NCBI Taxonomy" id="2838490"/>
    <lineage>
        <taxon>Bacteria</taxon>
        <taxon>Bacillati</taxon>
        <taxon>Bacillota</taxon>
        <taxon>Clostridia</taxon>
        <taxon>Lachnospirales</taxon>
        <taxon>Lachnospiraceae</taxon>
        <taxon>Blautia</taxon>
    </lineage>
</organism>
<comment type="caution">
    <text evidence="8">The sequence shown here is derived from an EMBL/GenBank/DDBJ whole genome shotgun (WGS) entry which is preliminary data.</text>
</comment>
<reference evidence="8" key="2">
    <citation type="submission" date="2021-04" db="EMBL/GenBank/DDBJ databases">
        <authorList>
            <person name="Gilroy R."/>
        </authorList>
    </citation>
    <scope>NUCLEOTIDE SEQUENCE</scope>
    <source>
        <strain evidence="8">ChiSjej1B19-8411</strain>
    </source>
</reference>
<gene>
    <name evidence="8" type="primary">ttdB</name>
    <name evidence="8" type="ORF">IAA45_12850</name>
</gene>
<evidence type="ECO:0000256" key="6">
    <source>
        <dbReference type="ARBA" id="ARBA00049253"/>
    </source>
</evidence>
<proteinExistence type="inferred from homology"/>
<dbReference type="InterPro" id="IPR004647">
    <property type="entry name" value="Fe-S_hydro-lyase_TtdB-typ_cat"/>
</dbReference>
<dbReference type="EMBL" id="DXEX01000275">
    <property type="protein sequence ID" value="HIX60580.1"/>
    <property type="molecule type" value="Genomic_DNA"/>
</dbReference>
<protein>
    <recommendedName>
        <fullName evidence="5">L(+)-tartrate dehydratase subunit beta</fullName>
        <ecNumber evidence="4">4.2.1.32</ecNumber>
    </recommendedName>
</protein>
<evidence type="ECO:0000256" key="3">
    <source>
        <dbReference type="ARBA" id="ARBA00023239"/>
    </source>
</evidence>
<evidence type="ECO:0000256" key="5">
    <source>
        <dbReference type="ARBA" id="ARBA00039250"/>
    </source>
</evidence>
<reference evidence="8" key="1">
    <citation type="journal article" date="2021" name="PeerJ">
        <title>Extensive microbial diversity within the chicken gut microbiome revealed by metagenomics and culture.</title>
        <authorList>
            <person name="Gilroy R."/>
            <person name="Ravi A."/>
            <person name="Getino M."/>
            <person name="Pursley I."/>
            <person name="Horton D.L."/>
            <person name="Alikhan N.F."/>
            <person name="Baker D."/>
            <person name="Gharbi K."/>
            <person name="Hall N."/>
            <person name="Watson M."/>
            <person name="Adriaenssens E.M."/>
            <person name="Foster-Nyarko E."/>
            <person name="Jarju S."/>
            <person name="Secka A."/>
            <person name="Antonio M."/>
            <person name="Oren A."/>
            <person name="Chaudhuri R.R."/>
            <person name="La Ragione R."/>
            <person name="Hildebrand F."/>
            <person name="Pallen M.J."/>
        </authorList>
    </citation>
    <scope>NUCLEOTIDE SEQUENCE</scope>
    <source>
        <strain evidence="8">ChiSjej1B19-8411</strain>
    </source>
</reference>
<dbReference type="NCBIfam" id="NF006082">
    <property type="entry name" value="PRK08228.1"/>
    <property type="match status" value="1"/>
</dbReference>
<dbReference type="PANTHER" id="PTHR43351">
    <property type="entry name" value="L(+)-TARTRATE DEHYDRATASE SUBUNIT BETA"/>
    <property type="match status" value="1"/>
</dbReference>
<dbReference type="Pfam" id="PF05683">
    <property type="entry name" value="Fumerase_C"/>
    <property type="match status" value="1"/>
</dbReference>
<sequence length="208" mass="23604">MIEMKDGKKILTTPISDEDLEGIHIGDIIYLNGSMTTCRDVAHRRLVEGHRELPVDVRNNAIFHAGPIIRPLENDKFEMVSVGPTTSMRMEKFEKEFVEQTGVKVIIGKGGMGPNTEYACKHYKAIHCVFPAGNAVVAATEVEEIVQAQWRDLGMPETLWNCRVKEFGPLIVSIDTDGRNLFEENKVIFNQRKEKAYEEICRHVSFIK</sequence>
<dbReference type="AlphaFoldDB" id="A0A9D2B499"/>
<evidence type="ECO:0000256" key="2">
    <source>
        <dbReference type="ARBA" id="ARBA00011103"/>
    </source>
</evidence>
<dbReference type="PANTHER" id="PTHR43351:SF3">
    <property type="entry name" value="L(+)-TARTRATE DEHYDRATASE SUBUNIT BETA"/>
    <property type="match status" value="1"/>
</dbReference>